<name>A0ABD7SSG0_VIBCL</name>
<accession>A0ABD7SSG0</accession>
<dbReference type="Pfam" id="PF13365">
    <property type="entry name" value="Trypsin_2"/>
    <property type="match status" value="1"/>
</dbReference>
<evidence type="ECO:0000313" key="2">
    <source>
        <dbReference type="EMBL" id="TXX67506.1"/>
    </source>
</evidence>
<dbReference type="EMBL" id="VSIJ01000002">
    <property type="protein sequence ID" value="TXX67506.1"/>
    <property type="molecule type" value="Genomic_DNA"/>
</dbReference>
<dbReference type="InterPro" id="IPR018114">
    <property type="entry name" value="TRYPSIN_HIS"/>
</dbReference>
<feature type="chain" id="PRO_5044887314" evidence="1">
    <location>
        <begin position="20"/>
        <end position="322"/>
    </location>
</feature>
<comment type="caution">
    <text evidence="2">The sequence shown here is derived from an EMBL/GenBank/DDBJ whole genome shotgun (WGS) entry which is preliminary data.</text>
</comment>
<gene>
    <name evidence="2" type="ORF">FXF03_00620</name>
</gene>
<evidence type="ECO:0000256" key="1">
    <source>
        <dbReference type="SAM" id="SignalP"/>
    </source>
</evidence>
<dbReference type="NCBIfam" id="TIGR03501">
    <property type="entry name" value="GlyGly_CTERM"/>
    <property type="match status" value="1"/>
</dbReference>
<dbReference type="RefSeq" id="WP_148521252.1">
    <property type="nucleotide sequence ID" value="NZ_JAMXOG010000014.1"/>
</dbReference>
<dbReference type="AlphaFoldDB" id="A0ABD7SSG0"/>
<proteinExistence type="predicted"/>
<reference evidence="2 3" key="1">
    <citation type="submission" date="2019-06" db="EMBL/GenBank/DDBJ databases">
        <title>Vibrio cholerae phylogeny based on whole-genome sequencing reveals genetic diversity and population strucutre.</title>
        <authorList>
            <person name="Zhiqiu Y."/>
            <person name="Bin L."/>
            <person name="Lingyan J."/>
        </authorList>
    </citation>
    <scope>NUCLEOTIDE SEQUENCE [LARGE SCALE GENOMIC DNA]</scope>
    <source>
        <strain evidence="2 3">N2814</strain>
    </source>
</reference>
<protein>
    <submittedName>
        <fullName evidence="2">Trypsin-like peptidase domain-containing protein</fullName>
    </submittedName>
</protein>
<organism evidence="2 3">
    <name type="scientific">Vibrio cholerae</name>
    <dbReference type="NCBI Taxonomy" id="666"/>
    <lineage>
        <taxon>Bacteria</taxon>
        <taxon>Pseudomonadati</taxon>
        <taxon>Pseudomonadota</taxon>
        <taxon>Gammaproteobacteria</taxon>
        <taxon>Vibrionales</taxon>
        <taxon>Vibrionaceae</taxon>
        <taxon>Vibrio</taxon>
    </lineage>
</organism>
<dbReference type="SUPFAM" id="SSF50494">
    <property type="entry name" value="Trypsin-like serine proteases"/>
    <property type="match status" value="1"/>
</dbReference>
<dbReference type="InterPro" id="IPR020008">
    <property type="entry name" value="GlyGly_CTERM"/>
</dbReference>
<evidence type="ECO:0000313" key="3">
    <source>
        <dbReference type="Proteomes" id="UP000323819"/>
    </source>
</evidence>
<dbReference type="Gene3D" id="2.40.10.10">
    <property type="entry name" value="Trypsin-like serine proteases"/>
    <property type="match status" value="2"/>
</dbReference>
<dbReference type="PROSITE" id="PS00134">
    <property type="entry name" value="TRYPSIN_HIS"/>
    <property type="match status" value="1"/>
</dbReference>
<keyword evidence="1" id="KW-0732">Signal</keyword>
<dbReference type="InterPro" id="IPR033116">
    <property type="entry name" value="TRYPSIN_SER"/>
</dbReference>
<dbReference type="Proteomes" id="UP000323819">
    <property type="component" value="Unassembled WGS sequence"/>
</dbReference>
<feature type="signal peptide" evidence="1">
    <location>
        <begin position="1"/>
        <end position="19"/>
    </location>
</feature>
<dbReference type="PROSITE" id="PS00135">
    <property type="entry name" value="TRYPSIN_SER"/>
    <property type="match status" value="1"/>
</dbReference>
<sequence length="322" mass="33930">MKKSLVFITLAMASQATMAIENGASLNWAQNSDMATFNCTGTVIGGKYLLTAGHCELQNNNILFSDGSFKSATVSNNPLGYSDPDGPDISVWTLNTPHQTKDIRFVANLNSEPVNNGDTINIYGFAGTQQLKVAQTQINSAGTANPYWYASIDTGNGTTQAGDSGGAWTNQAGDIVAIHNSGAAGTMLATRLSTVKDWLLDEVDAWHYPTLATTTANRATITVQSLHRNVTADTAYTDGAITLVGGTCLGNNAIAAFDKCTYIVEGSGEGKLYLSASEFVHVNKQVKPTNPTNPTAPSGDSGGGSFGWLSLAFLALAMRLRK</sequence>
<dbReference type="InterPro" id="IPR043504">
    <property type="entry name" value="Peptidase_S1_PA_chymotrypsin"/>
</dbReference>
<dbReference type="InterPro" id="IPR009003">
    <property type="entry name" value="Peptidase_S1_PA"/>
</dbReference>